<proteinExistence type="inferred from homology"/>
<evidence type="ECO:0000256" key="2">
    <source>
        <dbReference type="ARBA" id="ARBA00008072"/>
    </source>
</evidence>
<feature type="domain" description="Enoyl reductase (ER)" evidence="7">
    <location>
        <begin position="12"/>
        <end position="367"/>
    </location>
</feature>
<dbReference type="SUPFAM" id="SSF50129">
    <property type="entry name" value="GroES-like"/>
    <property type="match status" value="1"/>
</dbReference>
<dbReference type="Pfam" id="PF00107">
    <property type="entry name" value="ADH_zinc_N"/>
    <property type="match status" value="1"/>
</dbReference>
<dbReference type="Gene3D" id="3.90.180.10">
    <property type="entry name" value="Medium-chain alcohol dehydrogenases, catalytic domain"/>
    <property type="match status" value="1"/>
</dbReference>
<dbReference type="STRING" id="995062.SAMN04489718_0942"/>
<dbReference type="PROSITE" id="PS00059">
    <property type="entry name" value="ADH_ZINC"/>
    <property type="match status" value="1"/>
</dbReference>
<dbReference type="Pfam" id="PF08240">
    <property type="entry name" value="ADH_N"/>
    <property type="match status" value="1"/>
</dbReference>
<dbReference type="InterPro" id="IPR013149">
    <property type="entry name" value="ADH-like_C"/>
</dbReference>
<gene>
    <name evidence="8" type="ORF">SAMN04489718_0942</name>
</gene>
<dbReference type="AlphaFoldDB" id="A0A1H0ZB25"/>
<sequence length="371" mass="38186">MFETRAAVARPGAGAFTWESVRLEDPRPDEVLVRVVGAGICHTDLASRDEQLHTSLPAVLGHEGAGVVEAVGESVTGVAVGDTVLLSFDSCGGCPACLHGHPAYCRSFIPRNFDAARPDGTTPIRSVDDSPIGGRFFGQSSFAEHCVAHERGVVPVKAADEDELALLAPIGCGVQTGAGAVLNELSVRPGDSVAVFGAGAVGLSAVMAAALTTATRVVVVDIIASRLELAKEMGATDVINGAEEDVAARLGEVTGGRGVDHALESSGVPALLRQAVDALSVGGTVAVAGAPPVGTDASFDVNFLLNGRGIRGVTEGDSDLTSFVPSLVELYRRGRLPFDRMVRTYSPERIEEAAADAGAGEVLKPVLRFPS</sequence>
<dbReference type="SUPFAM" id="SSF51735">
    <property type="entry name" value="NAD(P)-binding Rossmann-fold domains"/>
    <property type="match status" value="1"/>
</dbReference>
<dbReference type="RefSeq" id="WP_092522654.1">
    <property type="nucleotide sequence ID" value="NZ_FNKO01000001.1"/>
</dbReference>
<dbReference type="CDD" id="cd08278">
    <property type="entry name" value="benzyl_alcohol_DH"/>
    <property type="match status" value="1"/>
</dbReference>
<keyword evidence="9" id="KW-1185">Reference proteome</keyword>
<evidence type="ECO:0000256" key="6">
    <source>
        <dbReference type="RuleBase" id="RU361277"/>
    </source>
</evidence>
<evidence type="ECO:0000256" key="1">
    <source>
        <dbReference type="ARBA" id="ARBA00001947"/>
    </source>
</evidence>
<keyword evidence="4 6" id="KW-0862">Zinc</keyword>
<dbReference type="InterPro" id="IPR011032">
    <property type="entry name" value="GroES-like_sf"/>
</dbReference>
<dbReference type="InterPro" id="IPR036291">
    <property type="entry name" value="NAD(P)-bd_dom_sf"/>
</dbReference>
<dbReference type="PANTHER" id="PTHR43350:SF2">
    <property type="entry name" value="GROES-LIKE ZINC-BINDING ALCOHOL DEHYDROGENASE FAMILY PROTEIN"/>
    <property type="match status" value="1"/>
</dbReference>
<evidence type="ECO:0000256" key="4">
    <source>
        <dbReference type="ARBA" id="ARBA00022833"/>
    </source>
</evidence>
<dbReference type="GO" id="GO:0016491">
    <property type="term" value="F:oxidoreductase activity"/>
    <property type="evidence" value="ECO:0007669"/>
    <property type="project" value="UniProtKB-KW"/>
</dbReference>
<dbReference type="GO" id="GO:0008270">
    <property type="term" value="F:zinc ion binding"/>
    <property type="evidence" value="ECO:0007669"/>
    <property type="project" value="InterPro"/>
</dbReference>
<evidence type="ECO:0000313" key="8">
    <source>
        <dbReference type="EMBL" id="SDQ24582.1"/>
    </source>
</evidence>
<dbReference type="InterPro" id="IPR020843">
    <property type="entry name" value="ER"/>
</dbReference>
<dbReference type="SMART" id="SM00829">
    <property type="entry name" value="PKS_ER"/>
    <property type="match status" value="1"/>
</dbReference>
<evidence type="ECO:0000256" key="3">
    <source>
        <dbReference type="ARBA" id="ARBA00022723"/>
    </source>
</evidence>
<evidence type="ECO:0000259" key="7">
    <source>
        <dbReference type="SMART" id="SM00829"/>
    </source>
</evidence>
<dbReference type="OrthoDB" id="334894at2"/>
<accession>A0A1H0ZB25</accession>
<keyword evidence="3 6" id="KW-0479">Metal-binding</keyword>
<evidence type="ECO:0000256" key="5">
    <source>
        <dbReference type="ARBA" id="ARBA00023002"/>
    </source>
</evidence>
<reference evidence="9" key="1">
    <citation type="submission" date="2016-10" db="EMBL/GenBank/DDBJ databases">
        <authorList>
            <person name="Varghese N."/>
            <person name="Submissions S."/>
        </authorList>
    </citation>
    <scope>NUCLEOTIDE SEQUENCE [LARGE SCALE GENOMIC DNA]</scope>
    <source>
        <strain evidence="9">DSM 45459</strain>
    </source>
</reference>
<evidence type="ECO:0000313" key="9">
    <source>
        <dbReference type="Proteomes" id="UP000199301"/>
    </source>
</evidence>
<name>A0A1H0ZB25_9ACTN</name>
<protein>
    <submittedName>
        <fullName evidence="8">Aryl-alcohol dehydrogenase</fullName>
    </submittedName>
</protein>
<dbReference type="InterPro" id="IPR013154">
    <property type="entry name" value="ADH-like_N"/>
</dbReference>
<dbReference type="InterPro" id="IPR002328">
    <property type="entry name" value="ADH_Zn_CS"/>
</dbReference>
<dbReference type="EMBL" id="FNKO01000001">
    <property type="protein sequence ID" value="SDQ24582.1"/>
    <property type="molecule type" value="Genomic_DNA"/>
</dbReference>
<keyword evidence="5" id="KW-0560">Oxidoreductase</keyword>
<comment type="cofactor">
    <cofactor evidence="1 6">
        <name>Zn(2+)</name>
        <dbReference type="ChEBI" id="CHEBI:29105"/>
    </cofactor>
</comment>
<dbReference type="PANTHER" id="PTHR43350">
    <property type="entry name" value="NAD-DEPENDENT ALCOHOL DEHYDROGENASE"/>
    <property type="match status" value="1"/>
</dbReference>
<dbReference type="FunFam" id="3.40.50.720:FF:000003">
    <property type="entry name" value="S-(hydroxymethyl)glutathione dehydrogenase"/>
    <property type="match status" value="1"/>
</dbReference>
<dbReference type="Gene3D" id="3.40.50.720">
    <property type="entry name" value="NAD(P)-binding Rossmann-like Domain"/>
    <property type="match status" value="1"/>
</dbReference>
<comment type="similarity">
    <text evidence="2 6">Belongs to the zinc-containing alcohol dehydrogenase family.</text>
</comment>
<dbReference type="Proteomes" id="UP000199301">
    <property type="component" value="Unassembled WGS sequence"/>
</dbReference>
<organism evidence="8 9">
    <name type="scientific">Actinopolyspora saharensis</name>
    <dbReference type="NCBI Taxonomy" id="995062"/>
    <lineage>
        <taxon>Bacteria</taxon>
        <taxon>Bacillati</taxon>
        <taxon>Actinomycetota</taxon>
        <taxon>Actinomycetes</taxon>
        <taxon>Actinopolysporales</taxon>
        <taxon>Actinopolysporaceae</taxon>
        <taxon>Actinopolyspora</taxon>
    </lineage>
</organism>